<dbReference type="SUPFAM" id="SSF52283">
    <property type="entry name" value="Formate/glycerate dehydrogenase catalytic domain-like"/>
    <property type="match status" value="1"/>
</dbReference>
<feature type="binding site" evidence="5 6">
    <location>
        <position position="53"/>
    </location>
    <ligand>
        <name>substrate</name>
    </ligand>
</feature>
<feature type="binding site" evidence="5 6">
    <location>
        <position position="150"/>
    </location>
    <ligand>
        <name>substrate</name>
    </ligand>
</feature>
<evidence type="ECO:0000256" key="5">
    <source>
        <dbReference type="HAMAP-Rule" id="MF_00563"/>
    </source>
</evidence>
<comment type="subcellular location">
    <subcellularLocation>
        <location evidence="5">Cytoplasm</location>
    </subcellularLocation>
</comment>
<dbReference type="CDD" id="cd00401">
    <property type="entry name" value="SAHH"/>
    <property type="match status" value="1"/>
</dbReference>
<feature type="binding site" evidence="5 6">
    <location>
        <position position="184"/>
    </location>
    <ligand>
        <name>substrate</name>
    </ligand>
</feature>
<feature type="binding site" evidence="5">
    <location>
        <position position="185"/>
    </location>
    <ligand>
        <name>NAD(+)</name>
        <dbReference type="ChEBI" id="CHEBI:57540"/>
    </ligand>
</feature>
<keyword evidence="3 5" id="KW-0378">Hydrolase</keyword>
<dbReference type="Pfam" id="PF05221">
    <property type="entry name" value="AdoHcyase"/>
    <property type="match status" value="2"/>
</dbReference>
<feature type="binding site" evidence="5 7">
    <location>
        <position position="341"/>
    </location>
    <ligand>
        <name>NAD(+)</name>
        <dbReference type="ChEBI" id="CHEBI:57540"/>
    </ligand>
</feature>
<dbReference type="UniPathway" id="UPA00314">
    <property type="reaction ID" value="UER00076"/>
</dbReference>
<dbReference type="FunFam" id="3.40.50.720:FF:000004">
    <property type="entry name" value="Adenosylhomocysteinase"/>
    <property type="match status" value="1"/>
</dbReference>
<comment type="caution">
    <text evidence="11">The sequence shown here is derived from an EMBL/GenBank/DDBJ whole genome shotgun (WGS) entry which is preliminary data.</text>
</comment>
<proteinExistence type="inferred from homology"/>
<accession>A0A2H0W1Y9</accession>
<feature type="binding site" evidence="5 7">
    <location>
        <begin position="293"/>
        <end position="295"/>
    </location>
    <ligand>
        <name>NAD(+)</name>
        <dbReference type="ChEBI" id="CHEBI:57540"/>
    </ligand>
</feature>
<dbReference type="GO" id="GO:0071269">
    <property type="term" value="P:L-homocysteine biosynthetic process"/>
    <property type="evidence" value="ECO:0007669"/>
    <property type="project" value="UniProtKB-UniRule"/>
</dbReference>
<evidence type="ECO:0000256" key="4">
    <source>
        <dbReference type="ARBA" id="ARBA00023027"/>
    </source>
</evidence>
<dbReference type="NCBIfam" id="NF004005">
    <property type="entry name" value="PRK05476.2-3"/>
    <property type="match status" value="1"/>
</dbReference>
<feature type="domain" description="S-adenosyl-L-homocysteine hydrolase NAD binding" evidence="10">
    <location>
        <begin position="185"/>
        <end position="347"/>
    </location>
</feature>
<dbReference type="GO" id="GO:0004013">
    <property type="term" value="F:adenosylhomocysteinase activity"/>
    <property type="evidence" value="ECO:0007669"/>
    <property type="project" value="UniProtKB-UniRule"/>
</dbReference>
<dbReference type="Gene3D" id="3.40.50.720">
    <property type="entry name" value="NAD(P)-binding Rossmann-like Domain"/>
    <property type="match status" value="1"/>
</dbReference>
<reference evidence="12" key="1">
    <citation type="submission" date="2017-09" db="EMBL/GenBank/DDBJ databases">
        <title>Depth-based differentiation of microbial function through sediment-hosted aquifers and enrichment of novel symbionts in the deep terrestrial subsurface.</title>
        <authorList>
            <person name="Probst A.J."/>
            <person name="Ladd B."/>
            <person name="Jarett J.K."/>
            <person name="Geller-Mcgrath D.E."/>
            <person name="Sieber C.M.K."/>
            <person name="Emerson J.B."/>
            <person name="Anantharaman K."/>
            <person name="Thomas B.C."/>
            <person name="Malmstrom R."/>
            <person name="Stieglmeier M."/>
            <person name="Klingl A."/>
            <person name="Woyke T."/>
            <person name="Ryan C.M."/>
            <person name="Banfield J.F."/>
        </authorList>
    </citation>
    <scope>NUCLEOTIDE SEQUENCE [LARGE SCALE GENOMIC DNA]</scope>
</reference>
<evidence type="ECO:0000256" key="7">
    <source>
        <dbReference type="PIRSR" id="PIRSR001109-2"/>
    </source>
</evidence>
<dbReference type="HAMAP" id="MF_00563">
    <property type="entry name" value="AdoHcyase"/>
    <property type="match status" value="1"/>
</dbReference>
<keyword evidence="2 5" id="KW-0554">One-carbon metabolism</keyword>
<evidence type="ECO:0000256" key="9">
    <source>
        <dbReference type="RuleBase" id="RU004166"/>
    </source>
</evidence>
<dbReference type="InterPro" id="IPR036291">
    <property type="entry name" value="NAD(P)-bd_dom_sf"/>
</dbReference>
<comment type="catalytic activity">
    <reaction evidence="5 8">
        <text>S-adenosyl-L-homocysteine + H2O = L-homocysteine + adenosine</text>
        <dbReference type="Rhea" id="RHEA:21708"/>
        <dbReference type="ChEBI" id="CHEBI:15377"/>
        <dbReference type="ChEBI" id="CHEBI:16335"/>
        <dbReference type="ChEBI" id="CHEBI:57856"/>
        <dbReference type="ChEBI" id="CHEBI:58199"/>
        <dbReference type="EC" id="3.13.2.1"/>
    </reaction>
</comment>
<evidence type="ECO:0000256" key="2">
    <source>
        <dbReference type="ARBA" id="ARBA00022563"/>
    </source>
</evidence>
<dbReference type="Gene3D" id="3.40.50.1480">
    <property type="entry name" value="Adenosylhomocysteinase-like"/>
    <property type="match status" value="1"/>
</dbReference>
<dbReference type="GO" id="GO:0033353">
    <property type="term" value="P:S-adenosylmethionine cycle"/>
    <property type="evidence" value="ECO:0007669"/>
    <property type="project" value="TreeGrafter"/>
</dbReference>
<sequence length="419" mass="46252">MKYDVKSLKLAPGGKKRIVWAERDMPVLGAIKKRFQKQKPLRGVKMAACLHVTTETANLVRTLKAGRANVTLVASNPLSTQDDTAASLVKDFGISVFAITGENRTTYYKHLNAGIDAKPNVTMDDGADLIHLLHTKRKKDANRIYGSMEETTTGIIRLKALEKTGKLQVPVMAVNDAKTKYLFDNRYGTGQSTIDGIIRATDMLLAGKKVVTVGYGWCGRGFAMRARGMGAQVIVTEVDHLKALEATMDGFEVMPMSKAARVGDLFCTLTGDISVLRQEHFKAMKDGAVVCNSGHFDVEIDIPDLAKLASKINKNVRNYVDEYVLPKGKRIYVLAEGRLINLAAAEGHPASVMDMSFATQALMTEWVVKHKGKLENKVYNVPESIEQWIAKLKLQSMGVKIDTLTEKQKQYLSSWELGT</sequence>
<dbReference type="EMBL" id="PEZZ01000007">
    <property type="protein sequence ID" value="PIS05382.1"/>
    <property type="molecule type" value="Genomic_DNA"/>
</dbReference>
<dbReference type="GO" id="GO:0006730">
    <property type="term" value="P:one-carbon metabolic process"/>
    <property type="evidence" value="ECO:0007669"/>
    <property type="project" value="UniProtKB-UniRule"/>
</dbReference>
<comment type="similarity">
    <text evidence="1 5 9">Belongs to the adenosylhomocysteinase family.</text>
</comment>
<keyword evidence="4 5" id="KW-0520">NAD</keyword>
<feature type="binding site" evidence="5 6">
    <location>
        <position position="180"/>
    </location>
    <ligand>
        <name>substrate</name>
    </ligand>
</feature>
<dbReference type="SUPFAM" id="SSF51735">
    <property type="entry name" value="NAD(P)-binding Rossmann-fold domains"/>
    <property type="match status" value="1"/>
</dbReference>
<evidence type="ECO:0000256" key="6">
    <source>
        <dbReference type="PIRSR" id="PIRSR001109-1"/>
    </source>
</evidence>
<gene>
    <name evidence="5" type="primary">ahcY</name>
    <name evidence="11" type="ORF">COT81_01210</name>
</gene>
<evidence type="ECO:0000256" key="1">
    <source>
        <dbReference type="ARBA" id="ARBA00007122"/>
    </source>
</evidence>
<dbReference type="NCBIfam" id="TIGR00936">
    <property type="entry name" value="ahcY"/>
    <property type="match status" value="1"/>
</dbReference>
<dbReference type="InterPro" id="IPR042172">
    <property type="entry name" value="Adenosylhomocyst_ase-like_sf"/>
</dbReference>
<name>A0A2H0W1Y9_9BACT</name>
<dbReference type="Pfam" id="PF00670">
    <property type="entry name" value="AdoHcyase_NAD"/>
    <property type="match status" value="1"/>
</dbReference>
<dbReference type="SMART" id="SM00996">
    <property type="entry name" value="AdoHcyase"/>
    <property type="match status" value="1"/>
</dbReference>
<comment type="pathway">
    <text evidence="5 8">Amino-acid biosynthesis; L-homocysteine biosynthesis; L-homocysteine from S-adenosyl-L-homocysteine: step 1/1.</text>
</comment>
<evidence type="ECO:0000313" key="12">
    <source>
        <dbReference type="Proteomes" id="UP000230935"/>
    </source>
</evidence>
<evidence type="ECO:0000259" key="10">
    <source>
        <dbReference type="SMART" id="SM00997"/>
    </source>
</evidence>
<dbReference type="AlphaFoldDB" id="A0A2H0W1Y9"/>
<evidence type="ECO:0000256" key="3">
    <source>
        <dbReference type="ARBA" id="ARBA00022801"/>
    </source>
</evidence>
<feature type="binding site" evidence="5 7">
    <location>
        <begin position="151"/>
        <end position="153"/>
    </location>
    <ligand>
        <name>NAD(+)</name>
        <dbReference type="ChEBI" id="CHEBI:57540"/>
    </ligand>
</feature>
<evidence type="ECO:0000256" key="8">
    <source>
        <dbReference type="RuleBase" id="RU000548"/>
    </source>
</evidence>
<feature type="binding site" evidence="5">
    <location>
        <begin position="214"/>
        <end position="219"/>
    </location>
    <ligand>
        <name>NAD(+)</name>
        <dbReference type="ChEBI" id="CHEBI:57540"/>
    </ligand>
</feature>
<feature type="binding site" evidence="7">
    <location>
        <position position="348"/>
    </location>
    <ligand>
        <name>NAD(+)</name>
        <dbReference type="ChEBI" id="CHEBI:57540"/>
    </ligand>
</feature>
<feature type="binding site" evidence="5 7">
    <location>
        <position position="237"/>
    </location>
    <ligand>
        <name>NAD(+)</name>
        <dbReference type="ChEBI" id="CHEBI:57540"/>
    </ligand>
</feature>
<keyword evidence="5" id="KW-0963">Cytoplasm</keyword>
<dbReference type="InterPro" id="IPR000043">
    <property type="entry name" value="Adenosylhomocysteinase-like"/>
</dbReference>
<dbReference type="EC" id="3.13.2.1" evidence="5"/>
<dbReference type="GO" id="GO:0005829">
    <property type="term" value="C:cytosol"/>
    <property type="evidence" value="ECO:0007669"/>
    <property type="project" value="TreeGrafter"/>
</dbReference>
<dbReference type="InterPro" id="IPR015878">
    <property type="entry name" value="Ado_hCys_hydrolase_NAD-bd"/>
</dbReference>
<comment type="caution">
    <text evidence="5">Lacks conserved residue(s) required for the propagation of feature annotation.</text>
</comment>
<dbReference type="PIRSF" id="PIRSF001109">
    <property type="entry name" value="Ad_hcy_hydrolase"/>
    <property type="match status" value="1"/>
</dbReference>
<comment type="function">
    <text evidence="5">May play a key role in the regulation of the intracellular concentration of adenosylhomocysteine.</text>
</comment>
<dbReference type="PANTHER" id="PTHR23420:SF0">
    <property type="entry name" value="ADENOSYLHOMOCYSTEINASE"/>
    <property type="match status" value="1"/>
</dbReference>
<dbReference type="Proteomes" id="UP000230935">
    <property type="component" value="Unassembled WGS sequence"/>
</dbReference>
<feature type="binding site" evidence="5 6">
    <location>
        <position position="125"/>
    </location>
    <ligand>
        <name>substrate</name>
    </ligand>
</feature>
<dbReference type="PANTHER" id="PTHR23420">
    <property type="entry name" value="ADENOSYLHOMOCYSTEINASE"/>
    <property type="match status" value="1"/>
</dbReference>
<comment type="cofactor">
    <cofactor evidence="5 7 8">
        <name>NAD(+)</name>
        <dbReference type="ChEBI" id="CHEBI:57540"/>
    </cofactor>
    <text evidence="5 7 8">Binds 1 NAD(+) per subunit.</text>
</comment>
<evidence type="ECO:0000313" key="11">
    <source>
        <dbReference type="EMBL" id="PIS05382.1"/>
    </source>
</evidence>
<feature type="binding site" evidence="7">
    <location>
        <begin position="216"/>
        <end position="221"/>
    </location>
    <ligand>
        <name>NAD(+)</name>
        <dbReference type="ChEBI" id="CHEBI:57540"/>
    </ligand>
</feature>
<organism evidence="11 12">
    <name type="scientific">Candidatus Buchananbacteria bacterium CG10_big_fil_rev_8_21_14_0_10_42_9</name>
    <dbReference type="NCBI Taxonomy" id="1974526"/>
    <lineage>
        <taxon>Bacteria</taxon>
        <taxon>Candidatus Buchananiibacteriota</taxon>
    </lineage>
</organism>
<dbReference type="SMART" id="SM00997">
    <property type="entry name" value="AdoHcyase_NAD"/>
    <property type="match status" value="1"/>
</dbReference>
<protein>
    <recommendedName>
        <fullName evidence="5">Adenosylhomocysteinase</fullName>
        <ecNumber evidence="5">3.13.2.1</ecNumber>
    </recommendedName>
    <alternativeName>
        <fullName evidence="5">S-adenosyl-L-homocysteine hydrolase</fullName>
        <shortName evidence="5">AdoHcyase</shortName>
    </alternativeName>
</protein>